<protein>
    <recommendedName>
        <fullName evidence="3">DUF1640 domain-containing protein</fullName>
    </recommendedName>
</protein>
<evidence type="ECO:0000313" key="2">
    <source>
        <dbReference type="EMBL" id="VFK11962.1"/>
    </source>
</evidence>
<sequence length="146" mass="16326">MTTIAFDTHRFIGTLRSAGIEEKHATAFSTAFFDAQRELESSAKDDEVDLKMEMGAVGKKTDELETRIGAVETRMGAVETRMDALETRMGAVEMKIDKMEMKMEAFRHEIRAEIGALNSKIESLRWMLLLIAIILVAPSVRGLLGF</sequence>
<evidence type="ECO:0008006" key="3">
    <source>
        <dbReference type="Google" id="ProtNLM"/>
    </source>
</evidence>
<keyword evidence="1" id="KW-0472">Membrane</keyword>
<organism evidence="2">
    <name type="scientific">Candidatus Kentrum sp. LPFa</name>
    <dbReference type="NCBI Taxonomy" id="2126335"/>
    <lineage>
        <taxon>Bacteria</taxon>
        <taxon>Pseudomonadati</taxon>
        <taxon>Pseudomonadota</taxon>
        <taxon>Gammaproteobacteria</taxon>
        <taxon>Candidatus Kentrum</taxon>
    </lineage>
</organism>
<gene>
    <name evidence="2" type="ORF">BECKLPF1236B_GA0070989_10287</name>
</gene>
<accession>A0A450W4K3</accession>
<keyword evidence="1" id="KW-1133">Transmembrane helix</keyword>
<dbReference type="Gene3D" id="1.20.1270.70">
    <property type="entry name" value="Designed single chain three-helix bundle"/>
    <property type="match status" value="1"/>
</dbReference>
<keyword evidence="1" id="KW-0812">Transmembrane</keyword>
<dbReference type="EMBL" id="CAADFK010000028">
    <property type="protein sequence ID" value="VFK11962.1"/>
    <property type="molecule type" value="Genomic_DNA"/>
</dbReference>
<evidence type="ECO:0000256" key="1">
    <source>
        <dbReference type="SAM" id="Phobius"/>
    </source>
</evidence>
<dbReference type="SUPFAM" id="SSF57997">
    <property type="entry name" value="Tropomyosin"/>
    <property type="match status" value="1"/>
</dbReference>
<proteinExistence type="predicted"/>
<reference evidence="2" key="1">
    <citation type="submission" date="2019-02" db="EMBL/GenBank/DDBJ databases">
        <authorList>
            <person name="Gruber-Vodicka R. H."/>
            <person name="Seah K. B. B."/>
        </authorList>
    </citation>
    <scope>NUCLEOTIDE SEQUENCE</scope>
    <source>
        <strain evidence="2">BECK_S313</strain>
    </source>
</reference>
<feature type="transmembrane region" description="Helical" evidence="1">
    <location>
        <begin position="126"/>
        <end position="144"/>
    </location>
</feature>
<dbReference type="AlphaFoldDB" id="A0A450W4K3"/>
<name>A0A450W4K3_9GAMM</name>